<name>A0ABW1AA33_9ACTN</name>
<sequence>MRSRAVLPLLAFVLCLFGLIYEPGAPALRADGASAAAALAGPVVPDAAPHAPAHETGGDPAFLANHAQAAAAGDHPASHLALPPRSAAPYAPRGPLTPRASDPPPSADPHAETGRARAPPASAGS</sequence>
<dbReference type="EMBL" id="JBHSON010000049">
    <property type="protein sequence ID" value="MFC5750075.1"/>
    <property type="molecule type" value="Genomic_DNA"/>
</dbReference>
<reference evidence="3" key="1">
    <citation type="journal article" date="2019" name="Int. J. Syst. Evol. Microbiol.">
        <title>The Global Catalogue of Microorganisms (GCM) 10K type strain sequencing project: providing services to taxonomists for standard genome sequencing and annotation.</title>
        <authorList>
            <consortium name="The Broad Institute Genomics Platform"/>
            <consortium name="The Broad Institute Genome Sequencing Center for Infectious Disease"/>
            <person name="Wu L."/>
            <person name="Ma J."/>
        </authorList>
    </citation>
    <scope>NUCLEOTIDE SEQUENCE [LARGE SCALE GENOMIC DNA]</scope>
    <source>
        <strain evidence="3">KCTC 42087</strain>
    </source>
</reference>
<evidence type="ECO:0000313" key="2">
    <source>
        <dbReference type="EMBL" id="MFC5750075.1"/>
    </source>
</evidence>
<evidence type="ECO:0000313" key="3">
    <source>
        <dbReference type="Proteomes" id="UP001596074"/>
    </source>
</evidence>
<protein>
    <submittedName>
        <fullName evidence="2">Uncharacterized protein</fullName>
    </submittedName>
</protein>
<gene>
    <name evidence="2" type="ORF">ACFPZN_30990</name>
</gene>
<evidence type="ECO:0000256" key="1">
    <source>
        <dbReference type="SAM" id="MobiDB-lite"/>
    </source>
</evidence>
<keyword evidence="3" id="KW-1185">Reference proteome</keyword>
<comment type="caution">
    <text evidence="2">The sequence shown here is derived from an EMBL/GenBank/DDBJ whole genome shotgun (WGS) entry which is preliminary data.</text>
</comment>
<accession>A0ABW1AA33</accession>
<proteinExistence type="predicted"/>
<dbReference type="Proteomes" id="UP001596074">
    <property type="component" value="Unassembled WGS sequence"/>
</dbReference>
<feature type="compositionally biased region" description="Low complexity" evidence="1">
    <location>
        <begin position="61"/>
        <end position="81"/>
    </location>
</feature>
<organism evidence="2 3">
    <name type="scientific">Actinomadura rugatobispora</name>
    <dbReference type="NCBI Taxonomy" id="1994"/>
    <lineage>
        <taxon>Bacteria</taxon>
        <taxon>Bacillati</taxon>
        <taxon>Actinomycetota</taxon>
        <taxon>Actinomycetes</taxon>
        <taxon>Streptosporangiales</taxon>
        <taxon>Thermomonosporaceae</taxon>
        <taxon>Actinomadura</taxon>
    </lineage>
</organism>
<feature type="region of interest" description="Disordered" evidence="1">
    <location>
        <begin position="44"/>
        <end position="125"/>
    </location>
</feature>
<dbReference type="RefSeq" id="WP_378285803.1">
    <property type="nucleotide sequence ID" value="NZ_JBHSON010000049.1"/>
</dbReference>